<evidence type="ECO:0000313" key="4">
    <source>
        <dbReference type="Proteomes" id="UP001597512"/>
    </source>
</evidence>
<feature type="signal peptide" evidence="1">
    <location>
        <begin position="1"/>
        <end position="18"/>
    </location>
</feature>
<comment type="caution">
    <text evidence="3">The sequence shown here is derived from an EMBL/GenBank/DDBJ whole genome shotgun (WGS) entry which is preliminary data.</text>
</comment>
<gene>
    <name evidence="3" type="ORF">ACFS25_30780</name>
</gene>
<dbReference type="EC" id="3.-.-.-" evidence="3"/>
<feature type="domain" description="Beta-lactamase-related" evidence="2">
    <location>
        <begin position="35"/>
        <end position="336"/>
    </location>
</feature>
<accession>A0ABW6AUB7</accession>
<reference evidence="4" key="1">
    <citation type="journal article" date="2019" name="Int. J. Syst. Evol. Microbiol.">
        <title>The Global Catalogue of Microorganisms (GCM) 10K type strain sequencing project: providing services to taxonomists for standard genome sequencing and annotation.</title>
        <authorList>
            <consortium name="The Broad Institute Genomics Platform"/>
            <consortium name="The Broad Institute Genome Sequencing Center for Infectious Disease"/>
            <person name="Wu L."/>
            <person name="Ma J."/>
        </authorList>
    </citation>
    <scope>NUCLEOTIDE SEQUENCE [LARGE SCALE GENOMIC DNA]</scope>
    <source>
        <strain evidence="4">KCTC 52490</strain>
    </source>
</reference>
<evidence type="ECO:0000259" key="2">
    <source>
        <dbReference type="Pfam" id="PF00144"/>
    </source>
</evidence>
<protein>
    <submittedName>
        <fullName evidence="3">Serine hydrolase domain-containing protein</fullName>
        <ecNumber evidence="3">3.-.-.-</ecNumber>
    </submittedName>
</protein>
<name>A0ABW6AUB7_9BACT</name>
<dbReference type="GO" id="GO:0016787">
    <property type="term" value="F:hydrolase activity"/>
    <property type="evidence" value="ECO:0007669"/>
    <property type="project" value="UniProtKB-KW"/>
</dbReference>
<proteinExistence type="predicted"/>
<dbReference type="RefSeq" id="WP_381508896.1">
    <property type="nucleotide sequence ID" value="NZ_JBHUOM010000048.1"/>
</dbReference>
<dbReference type="InterPro" id="IPR012338">
    <property type="entry name" value="Beta-lactam/transpept-like"/>
</dbReference>
<dbReference type="InterPro" id="IPR050491">
    <property type="entry name" value="AmpC-like"/>
</dbReference>
<dbReference type="PANTHER" id="PTHR46825:SF9">
    <property type="entry name" value="BETA-LACTAMASE-RELATED DOMAIN-CONTAINING PROTEIN"/>
    <property type="match status" value="1"/>
</dbReference>
<dbReference type="Proteomes" id="UP001597512">
    <property type="component" value="Unassembled WGS sequence"/>
</dbReference>
<keyword evidence="4" id="KW-1185">Reference proteome</keyword>
<dbReference type="EMBL" id="JBHUOM010000048">
    <property type="protein sequence ID" value="MFD2938189.1"/>
    <property type="molecule type" value="Genomic_DNA"/>
</dbReference>
<keyword evidence="1" id="KW-0732">Signal</keyword>
<dbReference type="Gene3D" id="3.40.710.10">
    <property type="entry name" value="DD-peptidase/beta-lactamase superfamily"/>
    <property type="match status" value="1"/>
</dbReference>
<dbReference type="SUPFAM" id="SSF56601">
    <property type="entry name" value="beta-lactamase/transpeptidase-like"/>
    <property type="match status" value="1"/>
</dbReference>
<evidence type="ECO:0000313" key="3">
    <source>
        <dbReference type="EMBL" id="MFD2938189.1"/>
    </source>
</evidence>
<feature type="chain" id="PRO_5046323284" evidence="1">
    <location>
        <begin position="19"/>
        <end position="362"/>
    </location>
</feature>
<dbReference type="PANTHER" id="PTHR46825">
    <property type="entry name" value="D-ALANYL-D-ALANINE-CARBOXYPEPTIDASE/ENDOPEPTIDASE AMPH"/>
    <property type="match status" value="1"/>
</dbReference>
<evidence type="ECO:0000256" key="1">
    <source>
        <dbReference type="SAM" id="SignalP"/>
    </source>
</evidence>
<dbReference type="Pfam" id="PF00144">
    <property type="entry name" value="Beta-lactamase"/>
    <property type="match status" value="1"/>
</dbReference>
<dbReference type="InterPro" id="IPR001466">
    <property type="entry name" value="Beta-lactam-related"/>
</dbReference>
<organism evidence="3 4">
    <name type="scientific">Spirosoma flavum</name>
    <dbReference type="NCBI Taxonomy" id="2048557"/>
    <lineage>
        <taxon>Bacteria</taxon>
        <taxon>Pseudomonadati</taxon>
        <taxon>Bacteroidota</taxon>
        <taxon>Cytophagia</taxon>
        <taxon>Cytophagales</taxon>
        <taxon>Cytophagaceae</taxon>
        <taxon>Spirosoma</taxon>
    </lineage>
</organism>
<keyword evidence="3" id="KW-0378">Hydrolase</keyword>
<sequence>MTKFLVAGFFLFSMSAVAQLRERLDSAMRSTTKITLPGAALLIIDNGKTIYKNGYGLANKETKVPITPETNFRMASVSKQFTAMGILLLEKEGKLSLDDPLTKFFSDFNHHVGQQVQIRHLLTHSSGILDYESVMNLNQRKQLADADVLMLLKNRDSLYFEPGTQFRYSNSAYCLLALIVERVSGHSFASFIRQRIFQPLNMTQSTVYEAGKPISNRAMGYRKKADAFIFSDQSVTSATKGDGGIYTSLNDYQKWNDALRNNTLLDLMGVLVRIGKAIPQTPGSYYGAGWFYRQPINPVLFHSGSTCGFNNYVVTIPSKQFLMAYFSNKADNKANAAAIVKILADAGHPELGTILTLDDLTQ</sequence>